<organism evidence="1 2">
    <name type="scientific">Rotaria magnacalcarata</name>
    <dbReference type="NCBI Taxonomy" id="392030"/>
    <lineage>
        <taxon>Eukaryota</taxon>
        <taxon>Metazoa</taxon>
        <taxon>Spiralia</taxon>
        <taxon>Gnathifera</taxon>
        <taxon>Rotifera</taxon>
        <taxon>Eurotatoria</taxon>
        <taxon>Bdelloidea</taxon>
        <taxon>Philodinida</taxon>
        <taxon>Philodinidae</taxon>
        <taxon>Rotaria</taxon>
    </lineage>
</organism>
<name>A0A8S3JV24_9BILA</name>
<sequence>MTDSLQQLQLDDDVVIEKLRSICDINLDKHSIKLNEEKFIVWLRDRIDRLKKLVKDEEHAFDLICEYLTDDIVEYCQQELKLHGNVRYDIPIGQKASSVTATITTKKTVEITTKTKRSKK</sequence>
<reference evidence="1" key="1">
    <citation type="submission" date="2021-02" db="EMBL/GenBank/DDBJ databases">
        <authorList>
            <person name="Nowell W R."/>
        </authorList>
    </citation>
    <scope>NUCLEOTIDE SEQUENCE</scope>
</reference>
<proteinExistence type="predicted"/>
<dbReference type="Proteomes" id="UP000681720">
    <property type="component" value="Unassembled WGS sequence"/>
</dbReference>
<dbReference type="EMBL" id="CAJOBJ010369000">
    <property type="protein sequence ID" value="CAF5222506.1"/>
    <property type="molecule type" value="Genomic_DNA"/>
</dbReference>
<evidence type="ECO:0000313" key="1">
    <source>
        <dbReference type="EMBL" id="CAF5222506.1"/>
    </source>
</evidence>
<protein>
    <submittedName>
        <fullName evidence="1">Uncharacterized protein</fullName>
    </submittedName>
</protein>
<dbReference type="AlphaFoldDB" id="A0A8S3JV24"/>
<evidence type="ECO:0000313" key="2">
    <source>
        <dbReference type="Proteomes" id="UP000681720"/>
    </source>
</evidence>
<dbReference type="Gene3D" id="1.10.20.120">
    <property type="match status" value="1"/>
</dbReference>
<accession>A0A8S3JV24</accession>
<gene>
    <name evidence="1" type="ORF">GIL414_LOCUS85105</name>
</gene>
<comment type="caution">
    <text evidence="1">The sequence shown here is derived from an EMBL/GenBank/DDBJ whole genome shotgun (WGS) entry which is preliminary data.</text>
</comment>